<evidence type="ECO:0000313" key="3">
    <source>
        <dbReference type="Proteomes" id="UP000028721"/>
    </source>
</evidence>
<comment type="caution">
    <text evidence="1">The sequence shown here is derived from an EMBL/GenBank/DDBJ whole genome shotgun (WGS) entry which is preliminary data.</text>
</comment>
<keyword evidence="3" id="KW-1185">Reference proteome</keyword>
<accession>A0A9C7QWM8</accession>
<dbReference type="AlphaFoldDB" id="A0A9C7QWM8"/>
<reference evidence="2 3" key="1">
    <citation type="submission" date="2014-03" db="EMBL/GenBank/DDBJ databases">
        <title>Draft genome sequence of the Serratia grimesii strain a2.</title>
        <authorList>
            <person name="Toymentseva A."/>
            <person name="Kazakov S."/>
            <person name="Giliazeva A."/>
            <person name="Ismagilova R."/>
            <person name="Shah R."/>
            <person name="Sharipova M."/>
            <person name="Khaitlina S."/>
            <person name="Mardanova A."/>
        </authorList>
    </citation>
    <scope>NUCLEOTIDE SEQUENCE [LARGE SCALE GENOMIC DNA]</scope>
    <source>
        <strain evidence="2 3">A2</strain>
    </source>
</reference>
<reference evidence="1 4" key="2">
    <citation type="journal article" date="2018" name="Nat. Biotechnol.">
        <title>A standardized bacterial taxonomy based on genome phylogeny substantially revises the tree of life.</title>
        <authorList>
            <person name="Parks D.H."/>
            <person name="Chuvochina M."/>
            <person name="Waite D.W."/>
            <person name="Rinke C."/>
            <person name="Skarshewski A."/>
            <person name="Chaumeil P.A."/>
            <person name="Hugenholtz P."/>
        </authorList>
    </citation>
    <scope>NUCLEOTIDE SEQUENCE [LARGE SCALE GENOMIC DNA]</scope>
    <source>
        <strain evidence="1">UBA11264</strain>
    </source>
</reference>
<organism evidence="1 4">
    <name type="scientific">Serratia grimesii</name>
    <dbReference type="NCBI Taxonomy" id="82995"/>
    <lineage>
        <taxon>Bacteria</taxon>
        <taxon>Pseudomonadati</taxon>
        <taxon>Pseudomonadota</taxon>
        <taxon>Gammaproteobacteria</taxon>
        <taxon>Enterobacterales</taxon>
        <taxon>Yersiniaceae</taxon>
        <taxon>Serratia</taxon>
    </lineage>
</organism>
<dbReference type="EMBL" id="DPSM01000015">
    <property type="protein sequence ID" value="HCK00508.1"/>
    <property type="molecule type" value="Genomic_DNA"/>
</dbReference>
<protein>
    <submittedName>
        <fullName evidence="1">Uncharacterized protein</fullName>
    </submittedName>
</protein>
<proteinExistence type="predicted"/>
<evidence type="ECO:0000313" key="2">
    <source>
        <dbReference type="EMBL" id="KFB90631.1"/>
    </source>
</evidence>
<dbReference type="Proteomes" id="UP000028721">
    <property type="component" value="Unassembled WGS sequence"/>
</dbReference>
<name>A0A9C7QWM8_9GAMM</name>
<dbReference type="Proteomes" id="UP000262210">
    <property type="component" value="Unassembled WGS sequence"/>
</dbReference>
<dbReference type="EMBL" id="JGVP01000001">
    <property type="protein sequence ID" value="KFB90631.1"/>
    <property type="molecule type" value="Genomic_DNA"/>
</dbReference>
<gene>
    <name evidence="2" type="ORF">CR62_02220</name>
    <name evidence="1" type="ORF">DHV72_10830</name>
</gene>
<evidence type="ECO:0000313" key="4">
    <source>
        <dbReference type="Proteomes" id="UP000262210"/>
    </source>
</evidence>
<sequence length="62" mass="6878">MPRCNAAAWQWVMLPGVNPLMAMMPFTKSKTDLKYSLLWLIRQSVNAFASLSASGQSGYLPT</sequence>
<evidence type="ECO:0000313" key="1">
    <source>
        <dbReference type="EMBL" id="HCK00508.1"/>
    </source>
</evidence>